<dbReference type="SUPFAM" id="SSF53335">
    <property type="entry name" value="S-adenosyl-L-methionine-dependent methyltransferases"/>
    <property type="match status" value="1"/>
</dbReference>
<dbReference type="InterPro" id="IPR029063">
    <property type="entry name" value="SAM-dependent_MTases_sf"/>
</dbReference>
<dbReference type="CDD" id="cd02440">
    <property type="entry name" value="AdoMet_MTases"/>
    <property type="match status" value="1"/>
</dbReference>
<dbReference type="PANTHER" id="PTHR43464">
    <property type="entry name" value="METHYLTRANSFERASE"/>
    <property type="match status" value="1"/>
</dbReference>
<keyword evidence="2 5" id="KW-0808">Transferase</keyword>
<dbReference type="PANTHER" id="PTHR43464:SF19">
    <property type="entry name" value="UBIQUINONE BIOSYNTHESIS O-METHYLTRANSFERASE, MITOCHONDRIAL"/>
    <property type="match status" value="1"/>
</dbReference>
<dbReference type="Proteomes" id="UP000199682">
    <property type="component" value="Unassembled WGS sequence"/>
</dbReference>
<dbReference type="GO" id="GO:0008168">
    <property type="term" value="F:methyltransferase activity"/>
    <property type="evidence" value="ECO:0007669"/>
    <property type="project" value="UniProtKB-KW"/>
</dbReference>
<feature type="domain" description="Methyltransferase" evidence="4">
    <location>
        <begin position="40"/>
        <end position="133"/>
    </location>
</feature>
<evidence type="ECO:0000313" key="5">
    <source>
        <dbReference type="EMBL" id="SDK43633.1"/>
    </source>
</evidence>
<dbReference type="RefSeq" id="WP_090006407.1">
    <property type="nucleotide sequence ID" value="NZ_FNET01000005.1"/>
</dbReference>
<dbReference type="AlphaFoldDB" id="A0A1G9BW76"/>
<keyword evidence="1 5" id="KW-0489">Methyltransferase</keyword>
<dbReference type="Pfam" id="PF13649">
    <property type="entry name" value="Methyltransf_25"/>
    <property type="match status" value="1"/>
</dbReference>
<dbReference type="InterPro" id="IPR041698">
    <property type="entry name" value="Methyltransf_25"/>
</dbReference>
<sequence>MVGRWAYNFMYRTWAPWEGEARSELVDLVTSGRIVPGRAIDLGCGSGANSIFLAEHGFDVTGVDYSPVGLAKARRATPPSLSIEWLPGDLTATSIPGISGTFDLLVDYSVLDDLRGPAQDAMAATVHRLSHPGSLFLMWCFYDEIPWWKRRGGRFPGLAEGGEQRLFGASFEIERLAEPARGSGFACFLMRRS</sequence>
<organism evidence="5 6">
    <name type="scientific">Lentzea albidocapillata subsp. violacea</name>
    <dbReference type="NCBI Taxonomy" id="128104"/>
    <lineage>
        <taxon>Bacteria</taxon>
        <taxon>Bacillati</taxon>
        <taxon>Actinomycetota</taxon>
        <taxon>Actinomycetes</taxon>
        <taxon>Pseudonocardiales</taxon>
        <taxon>Pseudonocardiaceae</taxon>
        <taxon>Lentzea</taxon>
    </lineage>
</organism>
<dbReference type="Gene3D" id="3.40.50.150">
    <property type="entry name" value="Vaccinia Virus protein VP39"/>
    <property type="match status" value="1"/>
</dbReference>
<evidence type="ECO:0000313" key="6">
    <source>
        <dbReference type="Proteomes" id="UP000199682"/>
    </source>
</evidence>
<evidence type="ECO:0000256" key="1">
    <source>
        <dbReference type="ARBA" id="ARBA00022603"/>
    </source>
</evidence>
<name>A0A1G9BW76_9PSEU</name>
<dbReference type="EMBL" id="FNET01000005">
    <property type="protein sequence ID" value="SDK43633.1"/>
    <property type="molecule type" value="Genomic_DNA"/>
</dbReference>
<dbReference type="GO" id="GO:0032259">
    <property type="term" value="P:methylation"/>
    <property type="evidence" value="ECO:0007669"/>
    <property type="project" value="UniProtKB-KW"/>
</dbReference>
<keyword evidence="3" id="KW-0949">S-adenosyl-L-methionine</keyword>
<reference evidence="6" key="1">
    <citation type="submission" date="2016-10" db="EMBL/GenBank/DDBJ databases">
        <authorList>
            <person name="Varghese N."/>
            <person name="Submissions S."/>
        </authorList>
    </citation>
    <scope>NUCLEOTIDE SEQUENCE [LARGE SCALE GENOMIC DNA]</scope>
    <source>
        <strain evidence="6">DSM 44796</strain>
    </source>
</reference>
<protein>
    <submittedName>
        <fullName evidence="5">Methyltransferase domain-containing protein</fullName>
    </submittedName>
</protein>
<evidence type="ECO:0000259" key="4">
    <source>
        <dbReference type="Pfam" id="PF13649"/>
    </source>
</evidence>
<gene>
    <name evidence="5" type="ORF">SAMN04488074_105439</name>
</gene>
<evidence type="ECO:0000256" key="3">
    <source>
        <dbReference type="ARBA" id="ARBA00022691"/>
    </source>
</evidence>
<evidence type="ECO:0000256" key="2">
    <source>
        <dbReference type="ARBA" id="ARBA00022679"/>
    </source>
</evidence>
<proteinExistence type="predicted"/>
<accession>A0A1G9BW76</accession>